<organism evidence="2 3">
    <name type="scientific">Athelia psychrophila</name>
    <dbReference type="NCBI Taxonomy" id="1759441"/>
    <lineage>
        <taxon>Eukaryota</taxon>
        <taxon>Fungi</taxon>
        <taxon>Dikarya</taxon>
        <taxon>Basidiomycota</taxon>
        <taxon>Agaricomycotina</taxon>
        <taxon>Agaricomycetes</taxon>
        <taxon>Agaricomycetidae</taxon>
        <taxon>Atheliales</taxon>
        <taxon>Atheliaceae</taxon>
        <taxon>Athelia</taxon>
    </lineage>
</organism>
<proteinExistence type="predicted"/>
<protein>
    <recommendedName>
        <fullName evidence="1">BTB domain-containing protein</fullName>
    </recommendedName>
</protein>
<evidence type="ECO:0000313" key="2">
    <source>
        <dbReference type="EMBL" id="KZP19272.1"/>
    </source>
</evidence>
<dbReference type="Pfam" id="PF00651">
    <property type="entry name" value="BTB"/>
    <property type="match status" value="1"/>
</dbReference>
<sequence length="326" mass="36574">MQRTDDLIDLISNPLNGTSLTGLARHPELWFDDGSVILVAEATSFRVHRSILCKHSSVFSDIFGIPQPTNGGPDTFEGCPVIRMHDSAHEFTQLLKACYDPFFPQDKNTISFHYALSILRLSTKYHMPKFRSRSLDELKKHFPSESLSALDKQCKNWNTVAQITNIDIIHAIKIAREADAFELLPCAFARLCNVSIKSAFVVDASTFLEREDLERLAIGRDNMRIAAEDQLFGFILAGQVSDGCTQPAVCNDVMATSAFSIRSLVRRCPFSLNIKADFTSSALCLACRAQYRITNSHAREVAWNSLPKYFDLGSWQELKRSSIDQA</sequence>
<feature type="domain" description="BTB" evidence="1">
    <location>
        <begin position="34"/>
        <end position="100"/>
    </location>
</feature>
<keyword evidence="3" id="KW-1185">Reference proteome</keyword>
<reference evidence="2 3" key="1">
    <citation type="journal article" date="2016" name="Mol. Biol. Evol.">
        <title>Comparative Genomics of Early-Diverging Mushroom-Forming Fungi Provides Insights into the Origins of Lignocellulose Decay Capabilities.</title>
        <authorList>
            <person name="Nagy L.G."/>
            <person name="Riley R."/>
            <person name="Tritt A."/>
            <person name="Adam C."/>
            <person name="Daum C."/>
            <person name="Floudas D."/>
            <person name="Sun H."/>
            <person name="Yadav J.S."/>
            <person name="Pangilinan J."/>
            <person name="Larsson K.H."/>
            <person name="Matsuura K."/>
            <person name="Barry K."/>
            <person name="Labutti K."/>
            <person name="Kuo R."/>
            <person name="Ohm R.A."/>
            <person name="Bhattacharya S.S."/>
            <person name="Shirouzu T."/>
            <person name="Yoshinaga Y."/>
            <person name="Martin F.M."/>
            <person name="Grigoriev I.V."/>
            <person name="Hibbett D.S."/>
        </authorList>
    </citation>
    <scope>NUCLEOTIDE SEQUENCE [LARGE SCALE GENOMIC DNA]</scope>
    <source>
        <strain evidence="2 3">CBS 109695</strain>
    </source>
</reference>
<dbReference type="Gene3D" id="3.30.710.10">
    <property type="entry name" value="Potassium Channel Kv1.1, Chain A"/>
    <property type="match status" value="1"/>
</dbReference>
<dbReference type="AlphaFoldDB" id="A0A166HV69"/>
<dbReference type="Proteomes" id="UP000076532">
    <property type="component" value="Unassembled WGS sequence"/>
</dbReference>
<dbReference type="InterPro" id="IPR011333">
    <property type="entry name" value="SKP1/BTB/POZ_sf"/>
</dbReference>
<dbReference type="CDD" id="cd18186">
    <property type="entry name" value="BTB_POZ_ZBTB_KLHL-like"/>
    <property type="match status" value="1"/>
</dbReference>
<name>A0A166HV69_9AGAM</name>
<dbReference type="STRING" id="436010.A0A166HV69"/>
<dbReference type="OrthoDB" id="2799068at2759"/>
<gene>
    <name evidence="2" type="ORF">FIBSPDRAFT_1045635</name>
</gene>
<evidence type="ECO:0000313" key="3">
    <source>
        <dbReference type="Proteomes" id="UP000076532"/>
    </source>
</evidence>
<accession>A0A166HV69</accession>
<dbReference type="SMART" id="SM00225">
    <property type="entry name" value="BTB"/>
    <property type="match status" value="1"/>
</dbReference>
<dbReference type="SUPFAM" id="SSF54695">
    <property type="entry name" value="POZ domain"/>
    <property type="match status" value="1"/>
</dbReference>
<dbReference type="EMBL" id="KV417565">
    <property type="protein sequence ID" value="KZP19272.1"/>
    <property type="molecule type" value="Genomic_DNA"/>
</dbReference>
<evidence type="ECO:0000259" key="1">
    <source>
        <dbReference type="PROSITE" id="PS50097"/>
    </source>
</evidence>
<dbReference type="InterPro" id="IPR000210">
    <property type="entry name" value="BTB/POZ_dom"/>
</dbReference>
<dbReference type="PROSITE" id="PS50097">
    <property type="entry name" value="BTB"/>
    <property type="match status" value="1"/>
</dbReference>